<comment type="caution">
    <text evidence="2">The sequence shown here is derived from an EMBL/GenBank/DDBJ whole genome shotgun (WGS) entry which is preliminary data.</text>
</comment>
<dbReference type="Proteomes" id="UP000317332">
    <property type="component" value="Unassembled WGS sequence"/>
</dbReference>
<dbReference type="AlphaFoldDB" id="A0A506PNX1"/>
<evidence type="ECO:0000256" key="1">
    <source>
        <dbReference type="SAM" id="SignalP"/>
    </source>
</evidence>
<name>A0A506PNX1_9FLAO</name>
<reference evidence="2 3" key="1">
    <citation type="submission" date="2019-06" db="EMBL/GenBank/DDBJ databases">
        <title>Flavobacteriaceae Paucihalobacterium erythroidium CWB-1, complete genome.</title>
        <authorList>
            <person name="Wu S."/>
        </authorList>
    </citation>
    <scope>NUCLEOTIDE SEQUENCE [LARGE SCALE GENOMIC DNA]</scope>
    <source>
        <strain evidence="2 3">CWB-1</strain>
    </source>
</reference>
<gene>
    <name evidence="2" type="ORF">FJ651_05190</name>
</gene>
<dbReference type="EMBL" id="VHIQ01000002">
    <property type="protein sequence ID" value="TPV34925.1"/>
    <property type="molecule type" value="Genomic_DNA"/>
</dbReference>
<keyword evidence="1" id="KW-0732">Signal</keyword>
<evidence type="ECO:0000313" key="2">
    <source>
        <dbReference type="EMBL" id="TPV34925.1"/>
    </source>
</evidence>
<sequence>MKRTIFSVFMSVFLLGSLNSANNHVDSFEDISSDCFENAMELYNLYLAHGRSREVALQAGSDYYEDCLEWEAEALIPEPCGC</sequence>
<dbReference type="RefSeq" id="WP_140989375.1">
    <property type="nucleotide sequence ID" value="NZ_VHIQ01000002.1"/>
</dbReference>
<evidence type="ECO:0000313" key="3">
    <source>
        <dbReference type="Proteomes" id="UP000317332"/>
    </source>
</evidence>
<feature type="signal peptide" evidence="1">
    <location>
        <begin position="1"/>
        <end position="21"/>
    </location>
</feature>
<organism evidence="2 3">
    <name type="scientific">Paucihalobacter ruber</name>
    <dbReference type="NCBI Taxonomy" id="2567861"/>
    <lineage>
        <taxon>Bacteria</taxon>
        <taxon>Pseudomonadati</taxon>
        <taxon>Bacteroidota</taxon>
        <taxon>Flavobacteriia</taxon>
        <taxon>Flavobacteriales</taxon>
        <taxon>Flavobacteriaceae</taxon>
        <taxon>Paucihalobacter</taxon>
    </lineage>
</organism>
<keyword evidence="3" id="KW-1185">Reference proteome</keyword>
<protein>
    <submittedName>
        <fullName evidence="2">Uncharacterized protein</fullName>
    </submittedName>
</protein>
<accession>A0A506PNX1</accession>
<feature type="chain" id="PRO_5021208689" evidence="1">
    <location>
        <begin position="22"/>
        <end position="82"/>
    </location>
</feature>
<proteinExistence type="predicted"/>